<name>A0A8X6IPW7_NEPPI</name>
<dbReference type="InterPro" id="IPR029131">
    <property type="entry name" value="HAUS5"/>
</dbReference>
<dbReference type="OrthoDB" id="2019614at2759"/>
<comment type="caution">
    <text evidence="2">The sequence shown here is derived from an EMBL/GenBank/DDBJ whole genome shotgun (WGS) entry which is preliminary data.</text>
</comment>
<dbReference type="GO" id="GO:0051225">
    <property type="term" value="P:spindle assembly"/>
    <property type="evidence" value="ECO:0007669"/>
    <property type="project" value="InterPro"/>
</dbReference>
<dbReference type="PANTHER" id="PTHR28588:SF1">
    <property type="entry name" value="HAUS AUGMIN-LIKE COMPLEX SUBUNIT 5"/>
    <property type="match status" value="1"/>
</dbReference>
<gene>
    <name evidence="2" type="primary">AVEN_146109_1</name>
    <name evidence="2" type="ORF">NPIL_592971</name>
</gene>
<accession>A0A8X6IPW7</accession>
<dbReference type="Pfam" id="PF14817">
    <property type="entry name" value="HAUS5"/>
    <property type="match status" value="1"/>
</dbReference>
<dbReference type="InterPro" id="IPR003891">
    <property type="entry name" value="Initiation_fac_eIF4g_MI"/>
</dbReference>
<evidence type="ECO:0000313" key="2">
    <source>
        <dbReference type="EMBL" id="GFS54500.1"/>
    </source>
</evidence>
<dbReference type="GO" id="GO:0007098">
    <property type="term" value="P:centrosome cycle"/>
    <property type="evidence" value="ECO:0007669"/>
    <property type="project" value="TreeGrafter"/>
</dbReference>
<sequence>MTTLEQKLQDWIVQETSFLSEGRLTGIPEISTLSRLTEGKNKEIWKYIVTHVYSRYKVQKIKRILKLKRDQKNPEKHINFTSFPDLPNIRNEIARATGKTKFLEESICAIKSEIVSADEAVRDIRDEIDKVHQKTAILHITLLNYQEKTALLNSLHGQLFSHLTEGRHGRKSQFNFENPVKKIHSNLFDSIPIKVKYILPHIASLISKILKNSLDSKSLTLNLQKQTEQIFKDISIHDLLSILKELSKASYVNVIETGMCNQNKTEMVKPSDFNQKRDSEKLLEELKLNHIKCVFETKKAKNDFNKLISEKELLLSFKFDLMSDDSDYQNKCLLLSKIAENEGLKKSIQYLEETLNEKQTETKLVKQINTDEAVHDQDISKAQIKFYENFDFLCLLQKSAPEVLNYTLKCFVDICRFVNEQLFTNVSMILQEYPNELKENLKYEIETLLQVLKKNEVIKPLLQEPVHLEQLVPDALWDKIQVSSFHNLREVCHNVKLLKMYVSKNQKCAFEFDEKKLPKMLQMYDSMMDMLNKMLNELHTCELELDTGFESIGRAQIALQEWWEQSAQFIPDIEYEGKTLKMWIDILSAVDDIDDEAVKDTN</sequence>
<protein>
    <recommendedName>
        <fullName evidence="1">MI domain-containing protein</fullName>
    </recommendedName>
</protein>
<feature type="domain" description="MI" evidence="1">
    <location>
        <begin position="101"/>
        <end position="229"/>
    </location>
</feature>
<reference evidence="2" key="1">
    <citation type="submission" date="2020-08" db="EMBL/GenBank/DDBJ databases">
        <title>Multicomponent nature underlies the extraordinary mechanical properties of spider dragline silk.</title>
        <authorList>
            <person name="Kono N."/>
            <person name="Nakamura H."/>
            <person name="Mori M."/>
            <person name="Yoshida Y."/>
            <person name="Ohtoshi R."/>
            <person name="Malay A.D."/>
            <person name="Moran D.A.P."/>
            <person name="Tomita M."/>
            <person name="Numata K."/>
            <person name="Arakawa K."/>
        </authorList>
    </citation>
    <scope>NUCLEOTIDE SEQUENCE</scope>
</reference>
<proteinExistence type="predicted"/>
<dbReference type="AlphaFoldDB" id="A0A8X6IPW7"/>
<dbReference type="GO" id="GO:0070652">
    <property type="term" value="C:HAUS complex"/>
    <property type="evidence" value="ECO:0007669"/>
    <property type="project" value="InterPro"/>
</dbReference>
<dbReference type="Proteomes" id="UP000887013">
    <property type="component" value="Unassembled WGS sequence"/>
</dbReference>
<dbReference type="PROSITE" id="PS51366">
    <property type="entry name" value="MI"/>
    <property type="match status" value="1"/>
</dbReference>
<evidence type="ECO:0000259" key="1">
    <source>
        <dbReference type="PROSITE" id="PS51366"/>
    </source>
</evidence>
<keyword evidence="3" id="KW-1185">Reference proteome</keyword>
<dbReference type="GO" id="GO:0005813">
    <property type="term" value="C:centrosome"/>
    <property type="evidence" value="ECO:0007669"/>
    <property type="project" value="TreeGrafter"/>
</dbReference>
<evidence type="ECO:0000313" key="3">
    <source>
        <dbReference type="Proteomes" id="UP000887013"/>
    </source>
</evidence>
<dbReference type="EMBL" id="BMAW01092375">
    <property type="protein sequence ID" value="GFS54500.1"/>
    <property type="molecule type" value="Genomic_DNA"/>
</dbReference>
<dbReference type="PANTHER" id="PTHR28588">
    <property type="entry name" value="HAUS AUGMIN-LIKE COMPLEX SUBUNIT 5"/>
    <property type="match status" value="1"/>
</dbReference>
<organism evidence="2 3">
    <name type="scientific">Nephila pilipes</name>
    <name type="common">Giant wood spider</name>
    <name type="synonym">Nephila maculata</name>
    <dbReference type="NCBI Taxonomy" id="299642"/>
    <lineage>
        <taxon>Eukaryota</taxon>
        <taxon>Metazoa</taxon>
        <taxon>Ecdysozoa</taxon>
        <taxon>Arthropoda</taxon>
        <taxon>Chelicerata</taxon>
        <taxon>Arachnida</taxon>
        <taxon>Araneae</taxon>
        <taxon>Araneomorphae</taxon>
        <taxon>Entelegynae</taxon>
        <taxon>Araneoidea</taxon>
        <taxon>Nephilidae</taxon>
        <taxon>Nephila</taxon>
    </lineage>
</organism>